<keyword evidence="1" id="KW-0732">Signal</keyword>
<keyword evidence="3" id="KW-1185">Reference proteome</keyword>
<feature type="chain" id="PRO_5035257750" description="DUF1236 domain-containing protein" evidence="1">
    <location>
        <begin position="24"/>
        <end position="122"/>
    </location>
</feature>
<sequence length="122" mass="12786">MKAILITATAASAIAVATFGAHAQTTITTTTTQPAPQVVFTPEQTTVIRRTFVEAPPPADPIVLDEDLIVGGIVPGSVPLQPVPSTIVTEVPNAQSYHYAVVGNEVVFVEPSTRRVVAVINQ</sequence>
<dbReference type="RefSeq" id="WP_188409237.1">
    <property type="nucleotide sequence ID" value="NZ_BMCP01000002.1"/>
</dbReference>
<reference evidence="2" key="2">
    <citation type="submission" date="2020-09" db="EMBL/GenBank/DDBJ databases">
        <authorList>
            <person name="Sun Q."/>
            <person name="Sedlacek I."/>
        </authorList>
    </citation>
    <scope>NUCLEOTIDE SEQUENCE</scope>
    <source>
        <strain evidence="2">CCM 7684</strain>
    </source>
</reference>
<evidence type="ECO:0000313" key="3">
    <source>
        <dbReference type="Proteomes" id="UP000602745"/>
    </source>
</evidence>
<evidence type="ECO:0000256" key="1">
    <source>
        <dbReference type="SAM" id="SignalP"/>
    </source>
</evidence>
<dbReference type="AlphaFoldDB" id="A0A8J2VVL1"/>
<protein>
    <recommendedName>
        <fullName evidence="4">DUF1236 domain-containing protein</fullName>
    </recommendedName>
</protein>
<reference evidence="2" key="1">
    <citation type="journal article" date="2014" name="Int. J. Syst. Evol. Microbiol.">
        <title>Complete genome sequence of Corynebacterium casei LMG S-19264T (=DSM 44701T), isolated from a smear-ripened cheese.</title>
        <authorList>
            <consortium name="US DOE Joint Genome Institute (JGI-PGF)"/>
            <person name="Walter F."/>
            <person name="Albersmeier A."/>
            <person name="Kalinowski J."/>
            <person name="Ruckert C."/>
        </authorList>
    </citation>
    <scope>NUCLEOTIDE SEQUENCE</scope>
    <source>
        <strain evidence="2">CCM 7684</strain>
    </source>
</reference>
<organism evidence="2 3">
    <name type="scientific">Agaricicola taiwanensis</name>
    <dbReference type="NCBI Taxonomy" id="591372"/>
    <lineage>
        <taxon>Bacteria</taxon>
        <taxon>Pseudomonadati</taxon>
        <taxon>Pseudomonadota</taxon>
        <taxon>Alphaproteobacteria</taxon>
        <taxon>Rhodobacterales</taxon>
        <taxon>Paracoccaceae</taxon>
        <taxon>Agaricicola</taxon>
    </lineage>
</organism>
<dbReference type="Pfam" id="PF06823">
    <property type="entry name" value="DUF1236"/>
    <property type="match status" value="1"/>
</dbReference>
<dbReference type="InterPro" id="IPR009642">
    <property type="entry name" value="DUF1236"/>
</dbReference>
<gene>
    <name evidence="2" type="ORF">GCM10007276_15980</name>
</gene>
<evidence type="ECO:0008006" key="4">
    <source>
        <dbReference type="Google" id="ProtNLM"/>
    </source>
</evidence>
<accession>A0A8J2VVL1</accession>
<feature type="signal peptide" evidence="1">
    <location>
        <begin position="1"/>
        <end position="23"/>
    </location>
</feature>
<comment type="caution">
    <text evidence="2">The sequence shown here is derived from an EMBL/GenBank/DDBJ whole genome shotgun (WGS) entry which is preliminary data.</text>
</comment>
<dbReference type="Gene3D" id="3.10.450.160">
    <property type="entry name" value="inner membrane protein cigr"/>
    <property type="match status" value="1"/>
</dbReference>
<dbReference type="EMBL" id="BMCP01000002">
    <property type="protein sequence ID" value="GGE39443.1"/>
    <property type="molecule type" value="Genomic_DNA"/>
</dbReference>
<evidence type="ECO:0000313" key="2">
    <source>
        <dbReference type="EMBL" id="GGE39443.1"/>
    </source>
</evidence>
<dbReference type="Proteomes" id="UP000602745">
    <property type="component" value="Unassembled WGS sequence"/>
</dbReference>
<proteinExistence type="predicted"/>
<name>A0A8J2VVL1_9RHOB</name>